<keyword evidence="5" id="KW-1185">Reference proteome</keyword>
<evidence type="ECO:0000313" key="5">
    <source>
        <dbReference type="Proteomes" id="UP000218165"/>
    </source>
</evidence>
<dbReference type="EMBL" id="CP023563">
    <property type="protein sequence ID" value="ATG50719.1"/>
    <property type="molecule type" value="Genomic_DNA"/>
</dbReference>
<keyword evidence="3" id="KW-1133">Transmembrane helix</keyword>
<dbReference type="KEGG" id="brz:CFK38_03680"/>
<evidence type="ECO:0000256" key="2">
    <source>
        <dbReference type="RuleBase" id="RU003750"/>
    </source>
</evidence>
<dbReference type="InterPro" id="IPR000462">
    <property type="entry name" value="CDP-OH_P_trans"/>
</dbReference>
<dbReference type="InterPro" id="IPR048254">
    <property type="entry name" value="CDP_ALCOHOL_P_TRANSF_CS"/>
</dbReference>
<dbReference type="AlphaFoldDB" id="A0A291GK46"/>
<sequence length="254" mass="25662">MTTTRPGSPPLRRPRRVGPVLALLALGQLGAATVILLLAAPVPVPLAALALLIAPAPALVAAATLHPRAPGEVTGADLLTLLRHLAAGALAAAAVLTLGGALEARSWPLAVLIAAALASDALDGPVARRTGTAGPVGARIDMEADAALVLVLSVLAATVVGPWALAIGLMRYAYVAASSVRPALRRELGFSQLRRVIGGLQGVALLTAVVPAVPMRMATVVVGFALGLLIFSFGRDVLTLERAEAAAREGSSPR</sequence>
<keyword evidence="3" id="KW-0812">Transmembrane</keyword>
<evidence type="ECO:0000256" key="3">
    <source>
        <dbReference type="SAM" id="Phobius"/>
    </source>
</evidence>
<dbReference type="OrthoDB" id="9796672at2"/>
<accession>A0A291GK46</accession>
<dbReference type="RefSeq" id="WP_096801859.1">
    <property type="nucleotide sequence ID" value="NZ_CP023563.1"/>
</dbReference>
<dbReference type="GO" id="GO:0016020">
    <property type="term" value="C:membrane"/>
    <property type="evidence" value="ECO:0007669"/>
    <property type="project" value="InterPro"/>
</dbReference>
<dbReference type="Gene3D" id="1.20.120.1760">
    <property type="match status" value="1"/>
</dbReference>
<evidence type="ECO:0000313" key="4">
    <source>
        <dbReference type="EMBL" id="ATG50719.1"/>
    </source>
</evidence>
<feature type="transmembrane region" description="Helical" evidence="3">
    <location>
        <begin position="46"/>
        <end position="66"/>
    </location>
</feature>
<name>A0A291GK46_9MICO</name>
<feature type="transmembrane region" description="Helical" evidence="3">
    <location>
        <begin position="219"/>
        <end position="238"/>
    </location>
</feature>
<organism evidence="4 5">
    <name type="scientific">Brachybacterium vulturis</name>
    <dbReference type="NCBI Taxonomy" id="2017484"/>
    <lineage>
        <taxon>Bacteria</taxon>
        <taxon>Bacillati</taxon>
        <taxon>Actinomycetota</taxon>
        <taxon>Actinomycetes</taxon>
        <taxon>Micrococcales</taxon>
        <taxon>Dermabacteraceae</taxon>
        <taxon>Brachybacterium</taxon>
    </lineage>
</organism>
<dbReference type="InterPro" id="IPR043130">
    <property type="entry name" value="CDP-OH_PTrfase_TM_dom"/>
</dbReference>
<evidence type="ECO:0000256" key="1">
    <source>
        <dbReference type="ARBA" id="ARBA00022679"/>
    </source>
</evidence>
<proteinExistence type="inferred from homology"/>
<dbReference type="Proteomes" id="UP000218165">
    <property type="component" value="Chromosome"/>
</dbReference>
<dbReference type="GO" id="GO:0008654">
    <property type="term" value="P:phospholipid biosynthetic process"/>
    <property type="evidence" value="ECO:0007669"/>
    <property type="project" value="InterPro"/>
</dbReference>
<feature type="transmembrane region" description="Helical" evidence="3">
    <location>
        <begin position="146"/>
        <end position="174"/>
    </location>
</feature>
<dbReference type="Pfam" id="PF01066">
    <property type="entry name" value="CDP-OH_P_transf"/>
    <property type="match status" value="1"/>
</dbReference>
<feature type="transmembrane region" description="Helical" evidence="3">
    <location>
        <begin position="20"/>
        <end position="40"/>
    </location>
</feature>
<protein>
    <submittedName>
        <fullName evidence="4">CDP-alcohol phosphatidyltransferase</fullName>
    </submittedName>
</protein>
<dbReference type="PROSITE" id="PS00379">
    <property type="entry name" value="CDP_ALCOHOL_P_TRANSF"/>
    <property type="match status" value="1"/>
</dbReference>
<comment type="similarity">
    <text evidence="2">Belongs to the CDP-alcohol phosphatidyltransferase class-I family.</text>
</comment>
<feature type="transmembrane region" description="Helical" evidence="3">
    <location>
        <begin position="78"/>
        <end position="102"/>
    </location>
</feature>
<keyword evidence="1 2" id="KW-0808">Transferase</keyword>
<reference evidence="5" key="1">
    <citation type="submission" date="2017-09" db="EMBL/GenBank/DDBJ databases">
        <title>Brachybacterium sp. VM2412.</title>
        <authorList>
            <person name="Tak E.J."/>
            <person name="Bae J.-W."/>
        </authorList>
    </citation>
    <scope>NUCLEOTIDE SEQUENCE [LARGE SCALE GENOMIC DNA]</scope>
    <source>
        <strain evidence="5">VM2412</strain>
    </source>
</reference>
<gene>
    <name evidence="4" type="ORF">CFK38_03680</name>
</gene>
<dbReference type="GO" id="GO:0016780">
    <property type="term" value="F:phosphotransferase activity, for other substituted phosphate groups"/>
    <property type="evidence" value="ECO:0007669"/>
    <property type="project" value="InterPro"/>
</dbReference>
<keyword evidence="3" id="KW-0472">Membrane</keyword>